<gene>
    <name evidence="1" type="ORF">UA74_19030</name>
</gene>
<organism evidence="1 2">
    <name type="scientific">Actinoalloteichus fjordicus</name>
    <dbReference type="NCBI Taxonomy" id="1612552"/>
    <lineage>
        <taxon>Bacteria</taxon>
        <taxon>Bacillati</taxon>
        <taxon>Actinomycetota</taxon>
        <taxon>Actinomycetes</taxon>
        <taxon>Pseudonocardiales</taxon>
        <taxon>Pseudonocardiaceae</taxon>
        <taxon>Actinoalloteichus</taxon>
    </lineage>
</organism>
<dbReference type="EMBL" id="CP016076">
    <property type="protein sequence ID" value="APU15834.1"/>
    <property type="molecule type" value="Genomic_DNA"/>
</dbReference>
<name>A0AAC9LFC0_9PSEU</name>
<evidence type="ECO:0000313" key="1">
    <source>
        <dbReference type="EMBL" id="APU15834.1"/>
    </source>
</evidence>
<evidence type="ECO:0000313" key="2">
    <source>
        <dbReference type="Proteomes" id="UP000185511"/>
    </source>
</evidence>
<protein>
    <submittedName>
        <fullName evidence="1">Uncharacterized protein</fullName>
    </submittedName>
</protein>
<dbReference type="AlphaFoldDB" id="A0AAC9LFC0"/>
<dbReference type="KEGG" id="acad:UA74_19030"/>
<proteinExistence type="predicted"/>
<sequence length="53" mass="5792">MCGFNVNYVFPGQRFLPDEVVPAVLQEIGIGTSVVETRLGELQEKAREGRGLA</sequence>
<dbReference type="Proteomes" id="UP000185511">
    <property type="component" value="Chromosome"/>
</dbReference>
<keyword evidence="2" id="KW-1185">Reference proteome</keyword>
<reference evidence="2" key="1">
    <citation type="submission" date="2016-06" db="EMBL/GenBank/DDBJ databases">
        <title>Complete genome sequence of Actinoalloteichus fjordicus DSM 46855 (=ADI127-17), type strain of the new species Actinoalloteichus fjordicus.</title>
        <authorList>
            <person name="Ruckert C."/>
            <person name="Nouioui I."/>
            <person name="Willmese J."/>
            <person name="van Wezel G."/>
            <person name="Klenk H.-P."/>
            <person name="Kalinowski J."/>
            <person name="Zotchev S.B."/>
        </authorList>
    </citation>
    <scope>NUCLEOTIDE SEQUENCE [LARGE SCALE GENOMIC DNA]</scope>
    <source>
        <strain evidence="2">ADI127-7</strain>
    </source>
</reference>
<accession>A0AAC9LFC0</accession>